<gene>
    <name evidence="3" type="ORF">C8A00DRAFT_31318</name>
</gene>
<dbReference type="InterPro" id="IPR051026">
    <property type="entry name" value="PI/PC_transfer"/>
</dbReference>
<keyword evidence="4" id="KW-1185">Reference proteome</keyword>
<evidence type="ECO:0000313" key="3">
    <source>
        <dbReference type="EMBL" id="KAK4155874.1"/>
    </source>
</evidence>
<dbReference type="PANTHER" id="PTHR45657">
    <property type="entry name" value="CRAL-TRIO DOMAIN-CONTAINING PROTEIN YKL091C-RELATED"/>
    <property type="match status" value="1"/>
</dbReference>
<evidence type="ECO:0000256" key="1">
    <source>
        <dbReference type="SAM" id="MobiDB-lite"/>
    </source>
</evidence>
<dbReference type="InterPro" id="IPR036865">
    <property type="entry name" value="CRAL-TRIO_dom_sf"/>
</dbReference>
<evidence type="ECO:0000313" key="4">
    <source>
        <dbReference type="Proteomes" id="UP001302745"/>
    </source>
</evidence>
<dbReference type="CDD" id="cd00170">
    <property type="entry name" value="SEC14"/>
    <property type="match status" value="1"/>
</dbReference>
<dbReference type="Gene3D" id="1.10.8.20">
    <property type="entry name" value="N-terminal domain of phosphatidylinositol transfer protein sec14p"/>
    <property type="match status" value="1"/>
</dbReference>
<name>A0AAN6ZZG2_9PEZI</name>
<reference evidence="3" key="1">
    <citation type="journal article" date="2023" name="Mol. Phylogenet. Evol.">
        <title>Genome-scale phylogeny and comparative genomics of the fungal order Sordariales.</title>
        <authorList>
            <person name="Hensen N."/>
            <person name="Bonometti L."/>
            <person name="Westerberg I."/>
            <person name="Brannstrom I.O."/>
            <person name="Guillou S."/>
            <person name="Cros-Aarteil S."/>
            <person name="Calhoun S."/>
            <person name="Haridas S."/>
            <person name="Kuo A."/>
            <person name="Mondo S."/>
            <person name="Pangilinan J."/>
            <person name="Riley R."/>
            <person name="LaButti K."/>
            <person name="Andreopoulos B."/>
            <person name="Lipzen A."/>
            <person name="Chen C."/>
            <person name="Yan M."/>
            <person name="Daum C."/>
            <person name="Ng V."/>
            <person name="Clum A."/>
            <person name="Steindorff A."/>
            <person name="Ohm R.A."/>
            <person name="Martin F."/>
            <person name="Silar P."/>
            <person name="Natvig D.O."/>
            <person name="Lalanne C."/>
            <person name="Gautier V."/>
            <person name="Ament-Velasquez S.L."/>
            <person name="Kruys A."/>
            <person name="Hutchinson M.I."/>
            <person name="Powell A.J."/>
            <person name="Barry K."/>
            <person name="Miller A.N."/>
            <person name="Grigoriev I.V."/>
            <person name="Debuchy R."/>
            <person name="Gladieux P."/>
            <person name="Hiltunen Thoren M."/>
            <person name="Johannesson H."/>
        </authorList>
    </citation>
    <scope>NUCLEOTIDE SEQUENCE</scope>
    <source>
        <strain evidence="3">CBS 538.74</strain>
    </source>
</reference>
<dbReference type="SMART" id="SM00516">
    <property type="entry name" value="SEC14"/>
    <property type="match status" value="1"/>
</dbReference>
<evidence type="ECO:0000259" key="2">
    <source>
        <dbReference type="PROSITE" id="PS50191"/>
    </source>
</evidence>
<dbReference type="Pfam" id="PF00650">
    <property type="entry name" value="CRAL_TRIO"/>
    <property type="match status" value="1"/>
</dbReference>
<protein>
    <submittedName>
        <fullName evidence="3">CRAL-TRIO domain-containing protein</fullName>
    </submittedName>
</protein>
<dbReference type="InterPro" id="IPR001251">
    <property type="entry name" value="CRAL-TRIO_dom"/>
</dbReference>
<feature type="domain" description="CRAL-TRIO" evidence="2">
    <location>
        <begin position="102"/>
        <end position="296"/>
    </location>
</feature>
<dbReference type="SUPFAM" id="SSF52087">
    <property type="entry name" value="CRAL/TRIO domain"/>
    <property type="match status" value="1"/>
</dbReference>
<dbReference type="PROSITE" id="PS50191">
    <property type="entry name" value="CRAL_TRIO"/>
    <property type="match status" value="1"/>
</dbReference>
<feature type="region of interest" description="Disordered" evidence="1">
    <location>
        <begin position="408"/>
        <end position="430"/>
    </location>
</feature>
<dbReference type="EMBL" id="MU856879">
    <property type="protein sequence ID" value="KAK4155874.1"/>
    <property type="molecule type" value="Genomic_DNA"/>
</dbReference>
<dbReference type="SUPFAM" id="SSF46938">
    <property type="entry name" value="CRAL/TRIO N-terminal domain"/>
    <property type="match status" value="1"/>
</dbReference>
<sequence>MAETPAERVLSVGGHDIGYPHGHLGHLTEAEETNLGLFKVYLEEKGLYKPGPPASHNDQTLLRFLRARKWSVEDAYGQFKDTEAWRQANHLDVLYDSIDVEAYEQTRRLYPQWTGRRDRRGIPLYLFQIRHLDSKTVAAYEKAAESTNVSKTQTDGSTPQRLLRLFALYENLTRFTQPLCTELPDRKHADTPITLSTNIVDVSHVSLRTFWNLKAHMQAASTLATAHYPETLDRIFIIGAPYFFSTVWGWVKRWFDPNTVSKIFILSAAEVKATLEEFIEPANIPKAYGGELAFEFFDAPNLDPKIKAAVTWENGHTGFPAGPAYWVPVDGGKRLACMAVGSQGGKERRERVCTLPVAFKPEEKVAAEAQPEAAVQSQEAPVAAPAEAAAVEAVASLSIADDKVASEMAEKVAAEAPEPQQDQKATAVPA</sequence>
<dbReference type="InterPro" id="IPR036273">
    <property type="entry name" value="CRAL/TRIO_N_dom_sf"/>
</dbReference>
<comment type="caution">
    <text evidence="3">The sequence shown here is derived from an EMBL/GenBank/DDBJ whole genome shotgun (WGS) entry which is preliminary data.</text>
</comment>
<organism evidence="3 4">
    <name type="scientific">Chaetomidium leptoderma</name>
    <dbReference type="NCBI Taxonomy" id="669021"/>
    <lineage>
        <taxon>Eukaryota</taxon>
        <taxon>Fungi</taxon>
        <taxon>Dikarya</taxon>
        <taxon>Ascomycota</taxon>
        <taxon>Pezizomycotina</taxon>
        <taxon>Sordariomycetes</taxon>
        <taxon>Sordariomycetidae</taxon>
        <taxon>Sordariales</taxon>
        <taxon>Chaetomiaceae</taxon>
        <taxon>Chaetomidium</taxon>
    </lineage>
</organism>
<reference evidence="3" key="2">
    <citation type="submission" date="2023-05" db="EMBL/GenBank/DDBJ databases">
        <authorList>
            <consortium name="Lawrence Berkeley National Laboratory"/>
            <person name="Steindorff A."/>
            <person name="Hensen N."/>
            <person name="Bonometti L."/>
            <person name="Westerberg I."/>
            <person name="Brannstrom I.O."/>
            <person name="Guillou S."/>
            <person name="Cros-Aarteil S."/>
            <person name="Calhoun S."/>
            <person name="Haridas S."/>
            <person name="Kuo A."/>
            <person name="Mondo S."/>
            <person name="Pangilinan J."/>
            <person name="Riley R."/>
            <person name="Labutti K."/>
            <person name="Andreopoulos B."/>
            <person name="Lipzen A."/>
            <person name="Chen C."/>
            <person name="Yanf M."/>
            <person name="Daum C."/>
            <person name="Ng V."/>
            <person name="Clum A."/>
            <person name="Ohm R."/>
            <person name="Martin F."/>
            <person name="Silar P."/>
            <person name="Natvig D."/>
            <person name="Lalanne C."/>
            <person name="Gautier V."/>
            <person name="Ament-Velasquez S.L."/>
            <person name="Kruys A."/>
            <person name="Hutchinson M.I."/>
            <person name="Powell A.J."/>
            <person name="Barry K."/>
            <person name="Miller A.N."/>
            <person name="Grigoriev I.V."/>
            <person name="Debuchy R."/>
            <person name="Gladieux P."/>
            <person name="Thoren M.H."/>
            <person name="Johannesson H."/>
        </authorList>
    </citation>
    <scope>NUCLEOTIDE SEQUENCE</scope>
    <source>
        <strain evidence="3">CBS 538.74</strain>
    </source>
</reference>
<dbReference type="Pfam" id="PF03765">
    <property type="entry name" value="CRAL_TRIO_N"/>
    <property type="match status" value="1"/>
</dbReference>
<dbReference type="InterPro" id="IPR011074">
    <property type="entry name" value="CRAL/TRIO_N_dom"/>
</dbReference>
<dbReference type="Gene3D" id="3.40.525.10">
    <property type="entry name" value="CRAL-TRIO lipid binding domain"/>
    <property type="match status" value="1"/>
</dbReference>
<proteinExistence type="predicted"/>
<dbReference type="PANTHER" id="PTHR45657:SF3">
    <property type="entry name" value="TRANSPORTER, PUTATIVE (AFU_ORTHOLOGUE AFUA_5G09260)-RELATED"/>
    <property type="match status" value="1"/>
</dbReference>
<dbReference type="AlphaFoldDB" id="A0AAN6ZZG2"/>
<dbReference type="SMART" id="SM01100">
    <property type="entry name" value="CRAL_TRIO_N"/>
    <property type="match status" value="1"/>
</dbReference>
<dbReference type="Proteomes" id="UP001302745">
    <property type="component" value="Unassembled WGS sequence"/>
</dbReference>
<accession>A0AAN6ZZG2</accession>